<sequence>MVGNGESQVTQYGYDGSGNLIYLKDAEGNVNQYVYNRLGQVIATYTNGKLQKQNGYNQLGWQLEETDAVGLKEQNRFTVNGLLESHTDRESQLHQYSYTPYNEVNRLSIKGANGVEKYWQQNNYDPTTRLLIGVTTSEGEPLAYHYDLWKRLDVQTAAGRNYLLGYDTADRLATLTYPDGKQVSYTYDNLSRIQTVNYPDMGGVGYSYSQGADLNKNVLTYSNGVVQERSYNAFGEIVSSLESKGNVPAWNESFGYDGFSNITAINRNGISLGFSYDKLNRIKQENAVTGPNTYSYDERGNRLSLEGSVTLPSTDSTEYTYNAINQLKTYSNSAGKQATYSYYGDGQRASKNVNGQLTRYVYLNGHIIEELDANGNVKARNIWGNELLFRKDYAANKGGYYSYNGHGDVVKITDAAGTAINTYDYDIWGNVLSSSEGMSNSFKYSGEVYDDESGLYYLRARYYDPSIGRFITEDTYEGQINNPLTLNLYTYVGNNPLIRWDPSGHNWVGDQWNGFVSGMKEVHSSWYTATDYWSLGLVSEVNDYIKVSQEKPMSLEQWGKAAALFVQVTPMKAATSGTKLGKGRKSIQ</sequence>
<dbReference type="NCBIfam" id="TIGR01643">
    <property type="entry name" value="YD_repeat_2x"/>
    <property type="match status" value="2"/>
</dbReference>
<evidence type="ECO:0000313" key="3">
    <source>
        <dbReference type="EMBL" id="MBB6674796.1"/>
    </source>
</evidence>
<keyword evidence="4" id="KW-1185">Reference proteome</keyword>
<dbReference type="Pfam" id="PF25023">
    <property type="entry name" value="TEN_YD-shell"/>
    <property type="match status" value="1"/>
</dbReference>
<protein>
    <submittedName>
        <fullName evidence="3">RHS repeat-associated core domain-containing protein</fullName>
    </submittedName>
</protein>
<evidence type="ECO:0000259" key="2">
    <source>
        <dbReference type="Pfam" id="PF25023"/>
    </source>
</evidence>
<dbReference type="InterPro" id="IPR022385">
    <property type="entry name" value="Rhs_assc_core"/>
</dbReference>
<evidence type="ECO:0000313" key="4">
    <source>
        <dbReference type="Proteomes" id="UP000547209"/>
    </source>
</evidence>
<proteinExistence type="predicted"/>
<dbReference type="InterPro" id="IPR031325">
    <property type="entry name" value="RHS_repeat"/>
</dbReference>
<dbReference type="RefSeq" id="WP_185672658.1">
    <property type="nucleotide sequence ID" value="NZ_JACJVP010000055.1"/>
</dbReference>
<reference evidence="3 4" key="1">
    <citation type="submission" date="2020-08" db="EMBL/GenBank/DDBJ databases">
        <title>Cohnella phylogeny.</title>
        <authorList>
            <person name="Dunlap C."/>
        </authorList>
    </citation>
    <scope>NUCLEOTIDE SEQUENCE [LARGE SCALE GENOMIC DNA]</scope>
    <source>
        <strain evidence="3 4">DSM 28246</strain>
    </source>
</reference>
<accession>A0A7X0RWA0</accession>
<dbReference type="InterPro" id="IPR050708">
    <property type="entry name" value="T6SS_VgrG/RHS"/>
</dbReference>
<keyword evidence="1" id="KW-0677">Repeat</keyword>
<dbReference type="Gene3D" id="2.180.10.10">
    <property type="entry name" value="RHS repeat-associated core"/>
    <property type="match status" value="1"/>
</dbReference>
<dbReference type="PANTHER" id="PTHR32305">
    <property type="match status" value="1"/>
</dbReference>
<dbReference type="Pfam" id="PF05593">
    <property type="entry name" value="RHS_repeat"/>
    <property type="match status" value="1"/>
</dbReference>
<organism evidence="3 4">
    <name type="scientific">Cohnella nanjingensis</name>
    <dbReference type="NCBI Taxonomy" id="1387779"/>
    <lineage>
        <taxon>Bacteria</taxon>
        <taxon>Bacillati</taxon>
        <taxon>Bacillota</taxon>
        <taxon>Bacilli</taxon>
        <taxon>Bacillales</taxon>
        <taxon>Paenibacillaceae</taxon>
        <taxon>Cohnella</taxon>
    </lineage>
</organism>
<dbReference type="PANTHER" id="PTHR32305:SF15">
    <property type="entry name" value="PROTEIN RHSA-RELATED"/>
    <property type="match status" value="1"/>
</dbReference>
<comment type="caution">
    <text evidence="3">The sequence shown here is derived from an EMBL/GenBank/DDBJ whole genome shotgun (WGS) entry which is preliminary data.</text>
</comment>
<dbReference type="NCBIfam" id="TIGR03696">
    <property type="entry name" value="Rhs_assc_core"/>
    <property type="match status" value="1"/>
</dbReference>
<name>A0A7X0RWA0_9BACL</name>
<dbReference type="Proteomes" id="UP000547209">
    <property type="component" value="Unassembled WGS sequence"/>
</dbReference>
<feature type="domain" description="Teneurin-like YD-shell" evidence="2">
    <location>
        <begin position="227"/>
        <end position="496"/>
    </location>
</feature>
<dbReference type="EMBL" id="JACJVP010000055">
    <property type="protein sequence ID" value="MBB6674796.1"/>
    <property type="molecule type" value="Genomic_DNA"/>
</dbReference>
<gene>
    <name evidence="3" type="ORF">H7C19_29365</name>
</gene>
<dbReference type="AlphaFoldDB" id="A0A7X0RWA0"/>
<dbReference type="InterPro" id="IPR006530">
    <property type="entry name" value="YD"/>
</dbReference>
<evidence type="ECO:0000256" key="1">
    <source>
        <dbReference type="ARBA" id="ARBA00022737"/>
    </source>
</evidence>
<dbReference type="InterPro" id="IPR056823">
    <property type="entry name" value="TEN-like_YD-shell"/>
</dbReference>